<dbReference type="InterPro" id="IPR023298">
    <property type="entry name" value="ATPase_P-typ_TM_dom_sf"/>
</dbReference>
<dbReference type="PANTHER" id="PTHR43294:SF20">
    <property type="entry name" value="P-TYPE ATPASE"/>
    <property type="match status" value="1"/>
</dbReference>
<dbReference type="InterPro" id="IPR001757">
    <property type="entry name" value="P_typ_ATPase"/>
</dbReference>
<dbReference type="InterPro" id="IPR059000">
    <property type="entry name" value="ATPase_P-type_domA"/>
</dbReference>
<evidence type="ECO:0000256" key="4">
    <source>
        <dbReference type="ARBA" id="ARBA00022741"/>
    </source>
</evidence>
<dbReference type="InterPro" id="IPR036412">
    <property type="entry name" value="HAD-like_sf"/>
</dbReference>
<comment type="similarity">
    <text evidence="2">Belongs to the cation transport ATPase (P-type) (TC 3.A.3) family. Type IIA subfamily.</text>
</comment>
<dbReference type="SUPFAM" id="SSF81665">
    <property type="entry name" value="Calcium ATPase, transmembrane domain M"/>
    <property type="match status" value="1"/>
</dbReference>
<evidence type="ECO:0000256" key="2">
    <source>
        <dbReference type="ARBA" id="ARBA00005675"/>
    </source>
</evidence>
<evidence type="ECO:0000256" key="5">
    <source>
        <dbReference type="ARBA" id="ARBA00022840"/>
    </source>
</evidence>
<name>A0A1F6Y3N0_9BACT</name>
<dbReference type="SFLD" id="SFLDS00003">
    <property type="entry name" value="Haloacid_Dehalogenase"/>
    <property type="match status" value="1"/>
</dbReference>
<dbReference type="Gene3D" id="3.40.1110.10">
    <property type="entry name" value="Calcium-transporting ATPase, cytoplasmic domain N"/>
    <property type="match status" value="2"/>
</dbReference>
<dbReference type="SMART" id="SM00831">
    <property type="entry name" value="Cation_ATPase_N"/>
    <property type="match status" value="1"/>
</dbReference>
<evidence type="ECO:0000256" key="1">
    <source>
        <dbReference type="ARBA" id="ARBA00004141"/>
    </source>
</evidence>
<keyword evidence="6" id="KW-1278">Translocase</keyword>
<dbReference type="Pfam" id="PF00702">
    <property type="entry name" value="Hydrolase"/>
    <property type="match status" value="1"/>
</dbReference>
<dbReference type="SUPFAM" id="SSF81653">
    <property type="entry name" value="Calcium ATPase, transduction domain A"/>
    <property type="match status" value="1"/>
</dbReference>
<dbReference type="Pfam" id="PF00689">
    <property type="entry name" value="Cation_ATPase_C"/>
    <property type="match status" value="1"/>
</dbReference>
<dbReference type="EMBL" id="MFVU01000032">
    <property type="protein sequence ID" value="OGJ00984.1"/>
    <property type="molecule type" value="Genomic_DNA"/>
</dbReference>
<evidence type="ECO:0000256" key="6">
    <source>
        <dbReference type="ARBA" id="ARBA00022967"/>
    </source>
</evidence>
<evidence type="ECO:0000259" key="10">
    <source>
        <dbReference type="SMART" id="SM00831"/>
    </source>
</evidence>
<feature type="transmembrane region" description="Helical" evidence="9">
    <location>
        <begin position="807"/>
        <end position="824"/>
    </location>
</feature>
<accession>A0A1F6Y3N0</accession>
<dbReference type="SFLD" id="SFLDG00002">
    <property type="entry name" value="C1.7:_P-type_atpase_like"/>
    <property type="match status" value="1"/>
</dbReference>
<keyword evidence="5" id="KW-0067">ATP-binding</keyword>
<dbReference type="PRINTS" id="PR00119">
    <property type="entry name" value="CATATPASE"/>
</dbReference>
<keyword evidence="4" id="KW-0547">Nucleotide-binding</keyword>
<dbReference type="InterPro" id="IPR006068">
    <property type="entry name" value="ATPase_P-typ_cation-transptr_C"/>
</dbReference>
<evidence type="ECO:0000313" key="11">
    <source>
        <dbReference type="EMBL" id="OGJ00984.1"/>
    </source>
</evidence>
<dbReference type="Gene3D" id="2.70.150.10">
    <property type="entry name" value="Calcium-transporting ATPase, cytoplasmic transduction domain A"/>
    <property type="match status" value="1"/>
</dbReference>
<feature type="domain" description="Cation-transporting P-type ATPase N-terminal" evidence="10">
    <location>
        <begin position="9"/>
        <end position="82"/>
    </location>
</feature>
<dbReference type="Proteomes" id="UP000178645">
    <property type="component" value="Unassembled WGS sequence"/>
</dbReference>
<evidence type="ECO:0000256" key="9">
    <source>
        <dbReference type="SAM" id="Phobius"/>
    </source>
</evidence>
<keyword evidence="8 9" id="KW-0472">Membrane</keyword>
<evidence type="ECO:0000256" key="8">
    <source>
        <dbReference type="ARBA" id="ARBA00023136"/>
    </source>
</evidence>
<feature type="transmembrane region" description="Helical" evidence="9">
    <location>
        <begin position="665"/>
        <end position="689"/>
    </location>
</feature>
<dbReference type="NCBIfam" id="TIGR01494">
    <property type="entry name" value="ATPase_P-type"/>
    <property type="match status" value="2"/>
</dbReference>
<feature type="transmembrane region" description="Helical" evidence="9">
    <location>
        <begin position="86"/>
        <end position="105"/>
    </location>
</feature>
<dbReference type="PROSITE" id="PS00154">
    <property type="entry name" value="ATPASE_E1_E2"/>
    <property type="match status" value="1"/>
</dbReference>
<feature type="transmembrane region" description="Helical" evidence="9">
    <location>
        <begin position="62"/>
        <end position="80"/>
    </location>
</feature>
<keyword evidence="7 9" id="KW-1133">Transmembrane helix</keyword>
<dbReference type="GO" id="GO:0006883">
    <property type="term" value="P:intracellular sodium ion homeostasis"/>
    <property type="evidence" value="ECO:0007669"/>
    <property type="project" value="TreeGrafter"/>
</dbReference>
<comment type="caution">
    <text evidence="11">The sequence shown here is derived from an EMBL/GenBank/DDBJ whole genome shotgun (WGS) entry which is preliminary data.</text>
</comment>
<dbReference type="GO" id="GO:0005391">
    <property type="term" value="F:P-type sodium:potassium-exchanging transporter activity"/>
    <property type="evidence" value="ECO:0007669"/>
    <property type="project" value="TreeGrafter"/>
</dbReference>
<dbReference type="GO" id="GO:1902600">
    <property type="term" value="P:proton transmembrane transport"/>
    <property type="evidence" value="ECO:0007669"/>
    <property type="project" value="TreeGrafter"/>
</dbReference>
<dbReference type="Pfam" id="PF00122">
    <property type="entry name" value="E1-E2_ATPase"/>
    <property type="match status" value="1"/>
</dbReference>
<feature type="transmembrane region" description="Helical" evidence="9">
    <location>
        <begin position="836"/>
        <end position="859"/>
    </location>
</feature>
<dbReference type="GO" id="GO:0016887">
    <property type="term" value="F:ATP hydrolysis activity"/>
    <property type="evidence" value="ECO:0007669"/>
    <property type="project" value="InterPro"/>
</dbReference>
<dbReference type="SFLD" id="SFLDF00027">
    <property type="entry name" value="p-type_atpase"/>
    <property type="match status" value="1"/>
</dbReference>
<dbReference type="GO" id="GO:1990573">
    <property type="term" value="P:potassium ion import across plasma membrane"/>
    <property type="evidence" value="ECO:0007669"/>
    <property type="project" value="TreeGrafter"/>
</dbReference>
<dbReference type="InterPro" id="IPR018303">
    <property type="entry name" value="ATPase_P-typ_P_site"/>
</dbReference>
<keyword evidence="3 9" id="KW-0812">Transmembrane</keyword>
<feature type="transmembrane region" description="Helical" evidence="9">
    <location>
        <begin position="273"/>
        <end position="301"/>
    </location>
</feature>
<reference evidence="11 12" key="1">
    <citation type="journal article" date="2016" name="Nat. Commun.">
        <title>Thousands of microbial genomes shed light on interconnected biogeochemical processes in an aquifer system.</title>
        <authorList>
            <person name="Anantharaman K."/>
            <person name="Brown C.T."/>
            <person name="Hug L.A."/>
            <person name="Sharon I."/>
            <person name="Castelle C.J."/>
            <person name="Probst A.J."/>
            <person name="Thomas B.C."/>
            <person name="Singh A."/>
            <person name="Wilkins M.J."/>
            <person name="Karaoz U."/>
            <person name="Brodie E.L."/>
            <person name="Williams K.H."/>
            <person name="Hubbard S.S."/>
            <person name="Banfield J.F."/>
        </authorList>
    </citation>
    <scope>NUCLEOTIDE SEQUENCE [LARGE SCALE GENOMIC DNA]</scope>
</reference>
<comment type="subcellular location">
    <subcellularLocation>
        <location evidence="1">Membrane</location>
        <topology evidence="1">Multi-pass membrane protein</topology>
    </subcellularLocation>
</comment>
<dbReference type="Pfam" id="PF00690">
    <property type="entry name" value="Cation_ATPase_N"/>
    <property type="match status" value="1"/>
</dbReference>
<evidence type="ECO:0000256" key="3">
    <source>
        <dbReference type="ARBA" id="ARBA00022692"/>
    </source>
</evidence>
<feature type="transmembrane region" description="Helical" evidence="9">
    <location>
        <begin position="695"/>
        <end position="714"/>
    </location>
</feature>
<dbReference type="GO" id="GO:0036376">
    <property type="term" value="P:sodium ion export across plasma membrane"/>
    <property type="evidence" value="ECO:0007669"/>
    <property type="project" value="TreeGrafter"/>
</dbReference>
<dbReference type="InterPro" id="IPR004014">
    <property type="entry name" value="ATPase_P-typ_cation-transptr_N"/>
</dbReference>
<dbReference type="Gene3D" id="1.20.1110.10">
    <property type="entry name" value="Calcium-transporting ATPase, transmembrane domain"/>
    <property type="match status" value="2"/>
</dbReference>
<dbReference type="GO" id="GO:0005524">
    <property type="term" value="F:ATP binding"/>
    <property type="evidence" value="ECO:0007669"/>
    <property type="project" value="UniProtKB-KW"/>
</dbReference>
<feature type="transmembrane region" description="Helical" evidence="9">
    <location>
        <begin position="769"/>
        <end position="786"/>
    </location>
</feature>
<dbReference type="InterPro" id="IPR050510">
    <property type="entry name" value="Cation_transp_ATPase_P-type"/>
</dbReference>
<dbReference type="InterPro" id="IPR044492">
    <property type="entry name" value="P_typ_ATPase_HD_dom"/>
</dbReference>
<dbReference type="AlphaFoldDB" id="A0A1F6Y3N0"/>
<dbReference type="Gene3D" id="3.40.50.1000">
    <property type="entry name" value="HAD superfamily/HAD-like"/>
    <property type="match status" value="2"/>
</dbReference>
<dbReference type="InterPro" id="IPR023214">
    <property type="entry name" value="HAD_sf"/>
</dbReference>
<dbReference type="PRINTS" id="PR00120">
    <property type="entry name" value="HATPASE"/>
</dbReference>
<dbReference type="InterPro" id="IPR008250">
    <property type="entry name" value="ATPase_P-typ_transduc_dom_A_sf"/>
</dbReference>
<protein>
    <recommendedName>
        <fullName evidence="10">Cation-transporting P-type ATPase N-terminal domain-containing protein</fullName>
    </recommendedName>
</protein>
<proteinExistence type="inferred from homology"/>
<dbReference type="PANTHER" id="PTHR43294">
    <property type="entry name" value="SODIUM/POTASSIUM-TRANSPORTING ATPASE SUBUNIT ALPHA"/>
    <property type="match status" value="1"/>
</dbReference>
<dbReference type="GO" id="GO:0030007">
    <property type="term" value="P:intracellular potassium ion homeostasis"/>
    <property type="evidence" value="ECO:0007669"/>
    <property type="project" value="TreeGrafter"/>
</dbReference>
<dbReference type="SUPFAM" id="SSF56784">
    <property type="entry name" value="HAD-like"/>
    <property type="match status" value="1"/>
</dbReference>
<evidence type="ECO:0000313" key="12">
    <source>
        <dbReference type="Proteomes" id="UP000178645"/>
    </source>
</evidence>
<feature type="transmembrane region" description="Helical" evidence="9">
    <location>
        <begin position="735"/>
        <end position="757"/>
    </location>
</feature>
<gene>
    <name evidence="11" type="ORF">A3G53_02965</name>
</gene>
<sequence>MEKIKFIENPWSLESENIFTQLETSPQGLSEKEALRRLDIYSKNIFHKQEKQNTVAIFLKQLTNPLIFILIFAAIVTTLLQEWAEVAVITLAVLVNTGLGFYREYHAENTLEKLSSFIKDRSRVIRSGHEAEIDSEMLVPGDVIKLAYGSRVSADARIINVNNLSTDETILTGESTPVRKLGEVKPVAASTPERANMVHAGTLVVDGFATAVVVSTGDKTEIGKIAGLVSGIHRVKTPIQKGLSRLAWIIFAIVIVVVIGIFMLGVYRGESIFGMLVLSVAVAVGAVPEALPIALTVILSIGAERIARKRGIARTLIAAETLGSTTVIMTDKTGTLTEANMRLVGIYTVDELVAGSTEPATYSKKDQEILEMALANVDVLIENPNSKVSAWTFKGKPFEVNIVKTARDNGLDTSRFGGSGGSQILIPFNSTHKFSVSMLGGIFIIMGAPDVLLARSKMDAQTYNKIESWIIKASDEGKRLIALGKKTSPITSVSGVENIEFIGILAFHDPVRKEVPTAIKSIEALGTRIVMVTGDLKGTAVAVAREIGWTITEQEVLTGRDLQAISDEALLEVMPSIKIFARVTPEDKLRIGLLYRKLGEVVAMTGDGVNDAPSLKAMDIGVALGSGSDVAKSAADLVLLDDNFKTISMAIHEGRRILANIRKTFVYLMSNSLDEVFVIGGSLLVGIALPLSALQIIWVNLFTGSLPALAFAYDEDFDHEMSKKHTLKSIFTREVNILTFGIGVFSSLLLFLMYYLLIRFGVELSLARSVFFVCFASYILVIAFSFRSLHKPLFSYPVFSNKKLNQSVLIAVVLLVATMTLPVFRELFELAPLPPVWLWFIAGWLVLNVLLVEFAKYLFRRRRQ</sequence>
<feature type="transmembrane region" description="Helical" evidence="9">
    <location>
        <begin position="246"/>
        <end position="267"/>
    </location>
</feature>
<dbReference type="GO" id="GO:0005886">
    <property type="term" value="C:plasma membrane"/>
    <property type="evidence" value="ECO:0007669"/>
    <property type="project" value="TreeGrafter"/>
</dbReference>
<dbReference type="InterPro" id="IPR023299">
    <property type="entry name" value="ATPase_P-typ_cyto_dom_N"/>
</dbReference>
<evidence type="ECO:0000256" key="7">
    <source>
        <dbReference type="ARBA" id="ARBA00022989"/>
    </source>
</evidence>
<organism evidence="11 12">
    <name type="scientific">Candidatus Nomurabacteria bacterium RIFCSPLOWO2_12_FULL_44_11</name>
    <dbReference type="NCBI Taxonomy" id="1801796"/>
    <lineage>
        <taxon>Bacteria</taxon>
        <taxon>Candidatus Nomuraibacteriota</taxon>
    </lineage>
</organism>